<comment type="caution">
    <text evidence="2">The sequence shown here is derived from an EMBL/GenBank/DDBJ whole genome shotgun (WGS) entry which is preliminary data.</text>
</comment>
<accession>A0A558B0U7</accession>
<evidence type="ECO:0000256" key="1">
    <source>
        <dbReference type="SAM" id="MobiDB-lite"/>
    </source>
</evidence>
<feature type="region of interest" description="Disordered" evidence="1">
    <location>
        <begin position="91"/>
        <end position="120"/>
    </location>
</feature>
<sequence length="120" mass="12913">MELKDFIRETLVQIAQGIEEASSELQDSEALVNPRNVSINHSANAKHYGVLSENRDNSPLRFVEEITFDVAVHATEGTEASAKAGISVGSIGIGGKGSSSETKSSESRIQFRVPMVMPHS</sequence>
<reference evidence="2 3" key="1">
    <citation type="submission" date="2019-07" db="EMBL/GenBank/DDBJ databases">
        <title>The pathways for chlorine oxyanion respiration interact through the shared metabolite chlorate.</title>
        <authorList>
            <person name="Barnum T.P."/>
            <person name="Cheng Y."/>
            <person name="Hill K.A."/>
            <person name="Lucas L.N."/>
            <person name="Carlson H.K."/>
            <person name="Coates J.D."/>
        </authorList>
    </citation>
    <scope>NUCLEOTIDE SEQUENCE [LARGE SCALE GENOMIC DNA]</scope>
    <source>
        <strain evidence="2">UCB</strain>
    </source>
</reference>
<evidence type="ECO:0000313" key="2">
    <source>
        <dbReference type="EMBL" id="TVT30140.1"/>
    </source>
</evidence>
<evidence type="ECO:0000313" key="3">
    <source>
        <dbReference type="Proteomes" id="UP000319142"/>
    </source>
</evidence>
<dbReference type="Proteomes" id="UP000319142">
    <property type="component" value="Unassembled WGS sequence"/>
</dbReference>
<dbReference type="AlphaFoldDB" id="A0A558B0U7"/>
<gene>
    <name evidence="2" type="ORF">FHK81_17140</name>
</gene>
<protein>
    <submittedName>
        <fullName evidence="2">Uncharacterized protein</fullName>
    </submittedName>
</protein>
<dbReference type="EMBL" id="VMRX01000074">
    <property type="protein sequence ID" value="TVT30140.1"/>
    <property type="molecule type" value="Genomic_DNA"/>
</dbReference>
<organism evidence="2 3">
    <name type="scientific">Marinobacter vinifirmus</name>
    <dbReference type="NCBI Taxonomy" id="355591"/>
    <lineage>
        <taxon>Bacteria</taxon>
        <taxon>Pseudomonadati</taxon>
        <taxon>Pseudomonadota</taxon>
        <taxon>Gammaproteobacteria</taxon>
        <taxon>Pseudomonadales</taxon>
        <taxon>Marinobacteraceae</taxon>
        <taxon>Marinobacter</taxon>
    </lineage>
</organism>
<proteinExistence type="predicted"/>
<name>A0A558B0U7_9GAMM</name>
<dbReference type="RefSeq" id="WP_023011831.1">
    <property type="nucleotide sequence ID" value="NZ_VMRX01000074.1"/>
</dbReference>